<dbReference type="STRING" id="930128.SAMN05192532_101377"/>
<sequence>MRIGFSRYVSEIGKEAKESEKEFLYQHTVINETGFCCPEMDSRVLFF</sequence>
<accession>A0A1I1ZT13</accession>
<protein>
    <submittedName>
        <fullName evidence="1">Uncharacterized protein</fullName>
    </submittedName>
</protein>
<proteinExistence type="predicted"/>
<organism evidence="1 2">
    <name type="scientific">Alteribacillus iranensis</name>
    <dbReference type="NCBI Taxonomy" id="930128"/>
    <lineage>
        <taxon>Bacteria</taxon>
        <taxon>Bacillati</taxon>
        <taxon>Bacillota</taxon>
        <taxon>Bacilli</taxon>
        <taxon>Bacillales</taxon>
        <taxon>Bacillaceae</taxon>
        <taxon>Alteribacillus</taxon>
    </lineage>
</organism>
<keyword evidence="2" id="KW-1185">Reference proteome</keyword>
<dbReference type="Proteomes" id="UP000199516">
    <property type="component" value="Unassembled WGS sequence"/>
</dbReference>
<reference evidence="1 2" key="1">
    <citation type="submission" date="2016-10" db="EMBL/GenBank/DDBJ databases">
        <authorList>
            <person name="de Groot N.N."/>
        </authorList>
    </citation>
    <scope>NUCLEOTIDE SEQUENCE [LARGE SCALE GENOMIC DNA]</scope>
    <source>
        <strain evidence="1 2">DSM 23995</strain>
    </source>
</reference>
<evidence type="ECO:0000313" key="1">
    <source>
        <dbReference type="EMBL" id="SFE33783.1"/>
    </source>
</evidence>
<evidence type="ECO:0000313" key="2">
    <source>
        <dbReference type="Proteomes" id="UP000199516"/>
    </source>
</evidence>
<name>A0A1I1ZT13_9BACI</name>
<gene>
    <name evidence="1" type="ORF">SAMN05192532_101377</name>
</gene>
<dbReference type="AlphaFoldDB" id="A0A1I1ZT13"/>
<dbReference type="EMBL" id="FONT01000001">
    <property type="protein sequence ID" value="SFE33783.1"/>
    <property type="molecule type" value="Genomic_DNA"/>
</dbReference>